<dbReference type="GO" id="GO:0005663">
    <property type="term" value="C:DNA replication factor C complex"/>
    <property type="evidence" value="ECO:0007669"/>
    <property type="project" value="TreeGrafter"/>
</dbReference>
<dbReference type="Proteomes" id="UP001085076">
    <property type="component" value="Miscellaneous, Linkage group lg01"/>
</dbReference>
<dbReference type="CDD" id="cd00009">
    <property type="entry name" value="AAA"/>
    <property type="match status" value="1"/>
</dbReference>
<dbReference type="Pfam" id="PF13177">
    <property type="entry name" value="DNA_pol3_delta2"/>
    <property type="match status" value="1"/>
</dbReference>
<keyword evidence="5" id="KW-0067">ATP-binding</keyword>
<dbReference type="GO" id="GO:0009360">
    <property type="term" value="C:DNA polymerase III complex"/>
    <property type="evidence" value="ECO:0007669"/>
    <property type="project" value="InterPro"/>
</dbReference>
<comment type="similarity">
    <text evidence="1">Belongs to the DnaX/STICHEL family.</text>
</comment>
<dbReference type="OrthoDB" id="1906110at2759"/>
<evidence type="ECO:0000256" key="5">
    <source>
        <dbReference type="ARBA" id="ARBA00022840"/>
    </source>
</evidence>
<evidence type="ECO:0000256" key="1">
    <source>
        <dbReference type="ARBA" id="ARBA00006360"/>
    </source>
</evidence>
<feature type="region of interest" description="Disordered" evidence="7">
    <location>
        <begin position="954"/>
        <end position="974"/>
    </location>
</feature>
<dbReference type="Gene3D" id="3.40.50.300">
    <property type="entry name" value="P-loop containing nucleotide triphosphate hydrolases"/>
    <property type="match status" value="1"/>
</dbReference>
<dbReference type="InterPro" id="IPR045085">
    <property type="entry name" value="HLD_clamp_pol_III_gamma_tau"/>
</dbReference>
<feature type="domain" description="DNA polymerase III gamma subunit" evidence="8">
    <location>
        <begin position="628"/>
        <end position="746"/>
    </location>
</feature>
<dbReference type="Pfam" id="PF12169">
    <property type="entry name" value="DNA_pol3_gamma3"/>
    <property type="match status" value="1"/>
</dbReference>
<evidence type="ECO:0000256" key="7">
    <source>
        <dbReference type="SAM" id="MobiDB-lite"/>
    </source>
</evidence>
<dbReference type="InterPro" id="IPR054506">
    <property type="entry name" value="DnaA_N-like_STI"/>
</dbReference>
<dbReference type="InterPro" id="IPR050238">
    <property type="entry name" value="DNA_Rep/Repair_Clamp_Loader"/>
</dbReference>
<dbReference type="GO" id="GO:0003887">
    <property type="term" value="F:DNA-directed DNA polymerase activity"/>
    <property type="evidence" value="ECO:0007669"/>
    <property type="project" value="InterPro"/>
</dbReference>
<dbReference type="InterPro" id="IPR027417">
    <property type="entry name" value="P-loop_NTPase"/>
</dbReference>
<dbReference type="InterPro" id="IPR022754">
    <property type="entry name" value="DNA_pol_III_gamma-3"/>
</dbReference>
<gene>
    <name evidence="11" type="ORF">J5N97_004725</name>
</gene>
<reference evidence="11" key="2">
    <citation type="journal article" date="2022" name="Hortic Res">
        <title>The genome of Dioscorea zingiberensis sheds light on the biosynthesis, origin and evolution of the medicinally important diosgenin saponins.</title>
        <authorList>
            <person name="Li Y."/>
            <person name="Tan C."/>
            <person name="Li Z."/>
            <person name="Guo J."/>
            <person name="Li S."/>
            <person name="Chen X."/>
            <person name="Wang C."/>
            <person name="Dai X."/>
            <person name="Yang H."/>
            <person name="Song W."/>
            <person name="Hou L."/>
            <person name="Xu J."/>
            <person name="Tong Z."/>
            <person name="Xu A."/>
            <person name="Yuan X."/>
            <person name="Wang W."/>
            <person name="Yang Q."/>
            <person name="Chen L."/>
            <person name="Sun Z."/>
            <person name="Wang K."/>
            <person name="Pan B."/>
            <person name="Chen J."/>
            <person name="Bao Y."/>
            <person name="Liu F."/>
            <person name="Qi X."/>
            <person name="Gang D.R."/>
            <person name="Wen J."/>
            <person name="Li J."/>
        </authorList>
    </citation>
    <scope>NUCLEOTIDE SEQUENCE</scope>
    <source>
        <strain evidence="11">Dzin_1.0</strain>
    </source>
</reference>
<dbReference type="InterPro" id="IPR012763">
    <property type="entry name" value="DNA_pol_III_sug/sutau_N"/>
</dbReference>
<evidence type="ECO:0000259" key="9">
    <source>
        <dbReference type="Pfam" id="PF22608"/>
    </source>
</evidence>
<dbReference type="SUPFAM" id="SSF52540">
    <property type="entry name" value="P-loop containing nucleoside triphosphate hydrolases"/>
    <property type="match status" value="1"/>
</dbReference>
<evidence type="ECO:0000313" key="11">
    <source>
        <dbReference type="EMBL" id="KAJ0986369.1"/>
    </source>
</evidence>
<dbReference type="CDD" id="cd18137">
    <property type="entry name" value="HLD_clamp_pol_III_gamma_tau"/>
    <property type="match status" value="1"/>
</dbReference>
<keyword evidence="12" id="KW-1185">Reference proteome</keyword>
<keyword evidence="2" id="KW-0479">Metal-binding</keyword>
<dbReference type="Pfam" id="PF22608">
    <property type="entry name" value="DNAX_ATPase_lid"/>
    <property type="match status" value="1"/>
</dbReference>
<evidence type="ECO:0000259" key="8">
    <source>
        <dbReference type="Pfam" id="PF12169"/>
    </source>
</evidence>
<dbReference type="GO" id="GO:0005524">
    <property type="term" value="F:ATP binding"/>
    <property type="evidence" value="ECO:0007669"/>
    <property type="project" value="UniProtKB-KW"/>
</dbReference>
<evidence type="ECO:0000256" key="4">
    <source>
        <dbReference type="ARBA" id="ARBA00022833"/>
    </source>
</evidence>
<dbReference type="Gene3D" id="1.10.8.60">
    <property type="match status" value="1"/>
</dbReference>
<dbReference type="Gene3D" id="1.20.272.10">
    <property type="match status" value="1"/>
</dbReference>
<reference evidence="11" key="1">
    <citation type="submission" date="2021-03" db="EMBL/GenBank/DDBJ databases">
        <authorList>
            <person name="Li Z."/>
            <person name="Yang C."/>
        </authorList>
    </citation>
    <scope>NUCLEOTIDE SEQUENCE</scope>
    <source>
        <strain evidence="11">Dzin_1.0</strain>
        <tissue evidence="11">Leaf</tissue>
    </source>
</reference>
<feature type="region of interest" description="Disordered" evidence="7">
    <location>
        <begin position="56"/>
        <end position="85"/>
    </location>
</feature>
<evidence type="ECO:0000313" key="12">
    <source>
        <dbReference type="Proteomes" id="UP001085076"/>
    </source>
</evidence>
<dbReference type="SUPFAM" id="SSF48019">
    <property type="entry name" value="post-AAA+ oligomerization domain-like"/>
    <property type="match status" value="1"/>
</dbReference>
<evidence type="ECO:0000259" key="10">
    <source>
        <dbReference type="Pfam" id="PF23007"/>
    </source>
</evidence>
<dbReference type="FunFam" id="1.10.8.60:FF:000013">
    <property type="entry name" value="DNA polymerase III subunit gamma/tau"/>
    <property type="match status" value="1"/>
</dbReference>
<organism evidence="11 12">
    <name type="scientific">Dioscorea zingiberensis</name>
    <dbReference type="NCBI Taxonomy" id="325984"/>
    <lineage>
        <taxon>Eukaryota</taxon>
        <taxon>Viridiplantae</taxon>
        <taxon>Streptophyta</taxon>
        <taxon>Embryophyta</taxon>
        <taxon>Tracheophyta</taxon>
        <taxon>Spermatophyta</taxon>
        <taxon>Magnoliopsida</taxon>
        <taxon>Liliopsida</taxon>
        <taxon>Dioscoreales</taxon>
        <taxon>Dioscoreaceae</taxon>
        <taxon>Dioscorea</taxon>
    </lineage>
</organism>
<dbReference type="GO" id="GO:0003677">
    <property type="term" value="F:DNA binding"/>
    <property type="evidence" value="ECO:0007669"/>
    <property type="project" value="InterPro"/>
</dbReference>
<feature type="domain" description="DNA polymerase III subunit gamma/tau helical lid" evidence="9">
    <location>
        <begin position="576"/>
        <end position="622"/>
    </location>
</feature>
<dbReference type="EMBL" id="JAGGNH010000001">
    <property type="protein sequence ID" value="KAJ0986369.1"/>
    <property type="molecule type" value="Genomic_DNA"/>
</dbReference>
<dbReference type="GO" id="GO:0046872">
    <property type="term" value="F:metal ion binding"/>
    <property type="evidence" value="ECO:0007669"/>
    <property type="project" value="UniProtKB-KW"/>
</dbReference>
<accession>A0A9D5D7U5</accession>
<protein>
    <submittedName>
        <fullName evidence="11">Uncharacterized protein</fullName>
    </submittedName>
</protein>
<dbReference type="Pfam" id="PF23007">
    <property type="entry name" value="DnaA_N-like_STI"/>
    <property type="match status" value="1"/>
</dbReference>
<evidence type="ECO:0000256" key="2">
    <source>
        <dbReference type="ARBA" id="ARBA00022723"/>
    </source>
</evidence>
<feature type="region of interest" description="Disordered" evidence="7">
    <location>
        <begin position="109"/>
        <end position="131"/>
    </location>
</feature>
<sequence length="1106" mass="123146">MTTAIRGDILDSEISTIGIHLRSHAHLTNCIHMHCHSPIAGERSLVKDLIALQRSRSLRDPSTHPLSQSSTPIIGASTKKHRKHGGVESERVATSKVAAAETLCDHHNSRTGVKDAESSIGVQAREKKSHRGLLPQKANTGKRKIRRTSTREQNGRLKTLLGHLEKVPDHADHGTMKFSHIYRHRLQNGLENPYDEGETSGLDYYNELDYMTKSRFGRGRNINNSINSRGVEGQNDIFSASNSIHRVSKHQKDCMGQEGGEITEREVSLNPRNGCGIPWNWSRIHSKGKTILDIAGRSLSCGLSDSRLRKAKDTASQGKITNVPFKFPSSSSSLNSDSDSLPLLIEPSESHESSESPFLTEGYSGDRISRQEQDSEFASEARSVSPHVCRRCHSGSHQSFTQKYMPKTFKDIVGQNLVVQALSNAILRRKVCFMYVFYGPHGTGKTSCAHVFAKALNCRSVKHPKPCDSCSSCISQNLGKSPNVLEVRPIGGLDFESIMDVLHDRTYPSASHYKVLIIDDSDTLLPDSWCTISKVIDRAPQSVVFVFVCSVLDHLPHTIISRCQKFFFPKLKESSIMHTLQYISNNEGLEIDNNALKLIASWADGSLRDAEMTLDQLSLLGQRISLLMVQELVGLVSDDKLVDLLDLALSADTSNTIKSVRDAMETGVDPLVLTSQLAATITDILAGRSVFKPERPQRKFFRRSTLSKEDMERLRQALKILSEAEKQMRASNDKITWLTAALLQLAPDQQYMLFDSFLNNSADHKAINPHEQHVPVVSNSNLVGLTGCEGSQSRIIGSNEVRLSNNNNISGKESFGLTSETHNDSEKLWPAVVENLQPERLKKFMHQEGKLVSVNYDATVPIVQLAFSSQANKSKAEKFREGIVRAFELVIHSAIILELSCDTKNINGSSQVLSTLPASGTGSSQRKLKQKIVTNQRLLPSDCHVIARDEITEIVASPEDPGDTDRTNNATALKTKGWQSVLDEATSQAQRRENGKQHQTLSLVRGKVSLAQIIQQSKGNALQRGWSRHKPISIAEKLEIENLSLEPRARSICCWRPSRISRRKVPHLRLRKRKSDSFLKVSLFRRCLCARSPRTENSRYEASLHL</sequence>
<feature type="compositionally biased region" description="Low complexity" evidence="7">
    <location>
        <begin position="328"/>
        <end position="347"/>
    </location>
</feature>
<dbReference type="InterPro" id="IPR008921">
    <property type="entry name" value="DNA_pol3_clamp-load_cplx_C"/>
</dbReference>
<feature type="region of interest" description="Disordered" evidence="7">
    <location>
        <begin position="326"/>
        <end position="363"/>
    </location>
</feature>
<proteinExistence type="inferred from homology"/>
<dbReference type="GO" id="GO:0006261">
    <property type="term" value="P:DNA-templated DNA replication"/>
    <property type="evidence" value="ECO:0007669"/>
    <property type="project" value="TreeGrafter"/>
</dbReference>
<keyword evidence="4" id="KW-0862">Zinc</keyword>
<evidence type="ECO:0000256" key="6">
    <source>
        <dbReference type="ARBA" id="ARBA00023054"/>
    </source>
</evidence>
<feature type="domain" description="STICHEL DnaA-N-like alpha-beta" evidence="10">
    <location>
        <begin position="820"/>
        <end position="901"/>
    </location>
</feature>
<dbReference type="GO" id="GO:0006281">
    <property type="term" value="P:DNA repair"/>
    <property type="evidence" value="ECO:0007669"/>
    <property type="project" value="TreeGrafter"/>
</dbReference>
<keyword evidence="3" id="KW-0547">Nucleotide-binding</keyword>
<keyword evidence="6" id="KW-0175">Coiled coil</keyword>
<dbReference type="AlphaFoldDB" id="A0A9D5D7U5"/>
<dbReference type="NCBIfam" id="TIGR02397">
    <property type="entry name" value="dnaX_nterm"/>
    <property type="match status" value="1"/>
</dbReference>
<dbReference type="PANTHER" id="PTHR11669:SF46">
    <property type="entry name" value="PROTEIN STICHEL-LIKE 3"/>
    <property type="match status" value="1"/>
</dbReference>
<comment type="caution">
    <text evidence="11">The sequence shown here is derived from an EMBL/GenBank/DDBJ whole genome shotgun (WGS) entry which is preliminary data.</text>
</comment>
<dbReference type="GO" id="GO:0003689">
    <property type="term" value="F:DNA clamp loader activity"/>
    <property type="evidence" value="ECO:0007669"/>
    <property type="project" value="TreeGrafter"/>
</dbReference>
<name>A0A9D5D7U5_9LILI</name>
<dbReference type="PANTHER" id="PTHR11669">
    <property type="entry name" value="REPLICATION FACTOR C / DNA POLYMERASE III GAMMA-TAU SUBUNIT"/>
    <property type="match status" value="1"/>
</dbReference>
<evidence type="ECO:0000256" key="3">
    <source>
        <dbReference type="ARBA" id="ARBA00022741"/>
    </source>
</evidence>